<dbReference type="GO" id="GO:0006221">
    <property type="term" value="P:pyrimidine nucleotide biosynthetic process"/>
    <property type="evidence" value="ECO:0007669"/>
    <property type="project" value="UniProtKB-KW"/>
</dbReference>
<dbReference type="GO" id="GO:0006207">
    <property type="term" value="P:'de novo' pyrimidine nucleobase biosynthetic process"/>
    <property type="evidence" value="ECO:0007669"/>
    <property type="project" value="TreeGrafter"/>
</dbReference>
<evidence type="ECO:0000256" key="1">
    <source>
        <dbReference type="ARBA" id="ARBA00001917"/>
    </source>
</evidence>
<evidence type="ECO:0000256" key="3">
    <source>
        <dbReference type="ARBA" id="ARBA00022630"/>
    </source>
</evidence>
<evidence type="ECO:0000259" key="7">
    <source>
        <dbReference type="Pfam" id="PF01180"/>
    </source>
</evidence>
<dbReference type="GO" id="GO:0004152">
    <property type="term" value="F:dihydroorotate dehydrogenase activity"/>
    <property type="evidence" value="ECO:0007669"/>
    <property type="project" value="TreeGrafter"/>
</dbReference>
<sequence>MYNSNASYEENYKNGPDKNFLKDKHFPKIQYLNYPKYEFLGIPFHIPFGVAAGPLLNTEYVKVALNAGFCMPVYKTVRSAYWECNKWPNILSIKADKKSLFADESNNVIGEVFNKDDYNNKNISISNSFGVPSQSVSKWQEDFDSLSEYSQKNGYHVSLSFQGSRHENSTLKETRDYFFKDILNISELSYKCINLSGFSILELNLSCPNEAHAPLYKDIPSALATIQHVHQILSTQKAKVKLVVKVGVLNQEEIKIFLAESAGKIDAISAINTISANITQKNGYPALGSGALSGGVCGSLIFEQGKKMVSLISETREKLGITKKELGIIGVGGVVSQKEFDSYLSCGADMVHAATGMMWNLELASEIATFLRVPFQKLEK</sequence>
<gene>
    <name evidence="8" type="ORF">GCL57_00485</name>
</gene>
<dbReference type="PANTHER" id="PTHR48109:SF1">
    <property type="entry name" value="DIHYDROOROTATE DEHYDROGENASE (FUMARATE)"/>
    <property type="match status" value="1"/>
</dbReference>
<name>A0A833JGZ6_9BACT</name>
<feature type="domain" description="Dihydroorotate dehydrogenase catalytic" evidence="7">
    <location>
        <begin position="38"/>
        <end position="360"/>
    </location>
</feature>
<dbReference type="InterPro" id="IPR050074">
    <property type="entry name" value="DHO_dehydrogenase"/>
</dbReference>
<evidence type="ECO:0000313" key="8">
    <source>
        <dbReference type="EMBL" id="KAB8033207.1"/>
    </source>
</evidence>
<keyword evidence="6" id="KW-0560">Oxidoreductase</keyword>
<dbReference type="Gene3D" id="3.20.20.70">
    <property type="entry name" value="Aldolase class I"/>
    <property type="match status" value="1"/>
</dbReference>
<evidence type="ECO:0000256" key="5">
    <source>
        <dbReference type="ARBA" id="ARBA00022975"/>
    </source>
</evidence>
<organism evidence="8 9">
    <name type="scientific">Fluviispira multicolorata</name>
    <dbReference type="NCBI Taxonomy" id="2654512"/>
    <lineage>
        <taxon>Bacteria</taxon>
        <taxon>Pseudomonadati</taxon>
        <taxon>Bdellovibrionota</taxon>
        <taxon>Oligoflexia</taxon>
        <taxon>Silvanigrellales</taxon>
        <taxon>Silvanigrellaceae</taxon>
        <taxon>Fluviispira</taxon>
    </lineage>
</organism>
<protein>
    <recommendedName>
        <fullName evidence="7">Dihydroorotate dehydrogenase catalytic domain-containing protein</fullName>
    </recommendedName>
</protein>
<reference evidence="8 9" key="1">
    <citation type="submission" date="2019-10" db="EMBL/GenBank/DDBJ databases">
        <title>New genus of Silvanigrellaceae.</title>
        <authorList>
            <person name="Pitt A."/>
            <person name="Hahn M.W."/>
        </authorList>
    </citation>
    <scope>NUCLEOTIDE SEQUENCE [LARGE SCALE GENOMIC DNA]</scope>
    <source>
        <strain evidence="8 9">33A1-SZDP</strain>
    </source>
</reference>
<comment type="pathway">
    <text evidence="2">Pyrimidine metabolism; UMP biosynthesis via de novo pathway.</text>
</comment>
<keyword evidence="4" id="KW-0288">FMN</keyword>
<dbReference type="AlphaFoldDB" id="A0A833JGZ6"/>
<keyword evidence="5" id="KW-0665">Pyrimidine biosynthesis</keyword>
<evidence type="ECO:0000313" key="9">
    <source>
        <dbReference type="Proteomes" id="UP000442694"/>
    </source>
</evidence>
<dbReference type="InterPro" id="IPR005720">
    <property type="entry name" value="Dihydroorotate_DH_cat"/>
</dbReference>
<keyword evidence="3" id="KW-0285">Flavoprotein</keyword>
<evidence type="ECO:0000256" key="4">
    <source>
        <dbReference type="ARBA" id="ARBA00022643"/>
    </source>
</evidence>
<keyword evidence="9" id="KW-1185">Reference proteome</keyword>
<proteinExistence type="predicted"/>
<comment type="caution">
    <text evidence="8">The sequence shown here is derived from an EMBL/GenBank/DDBJ whole genome shotgun (WGS) entry which is preliminary data.</text>
</comment>
<dbReference type="InterPro" id="IPR013785">
    <property type="entry name" value="Aldolase_TIM"/>
</dbReference>
<evidence type="ECO:0000256" key="6">
    <source>
        <dbReference type="ARBA" id="ARBA00023002"/>
    </source>
</evidence>
<comment type="cofactor">
    <cofactor evidence="1">
        <name>FMN</name>
        <dbReference type="ChEBI" id="CHEBI:58210"/>
    </cofactor>
</comment>
<dbReference type="Proteomes" id="UP000442694">
    <property type="component" value="Unassembled WGS sequence"/>
</dbReference>
<dbReference type="PANTHER" id="PTHR48109">
    <property type="entry name" value="DIHYDROOROTATE DEHYDROGENASE (QUINONE), MITOCHONDRIAL-RELATED"/>
    <property type="match status" value="1"/>
</dbReference>
<dbReference type="SUPFAM" id="SSF51395">
    <property type="entry name" value="FMN-linked oxidoreductases"/>
    <property type="match status" value="1"/>
</dbReference>
<dbReference type="RefSeq" id="WP_152211295.1">
    <property type="nucleotide sequence ID" value="NZ_WFLN01000004.1"/>
</dbReference>
<dbReference type="EMBL" id="WFLN01000004">
    <property type="protein sequence ID" value="KAB8033207.1"/>
    <property type="molecule type" value="Genomic_DNA"/>
</dbReference>
<dbReference type="Pfam" id="PF01180">
    <property type="entry name" value="DHO_dh"/>
    <property type="match status" value="1"/>
</dbReference>
<accession>A0A833JGZ6</accession>
<evidence type="ECO:0000256" key="2">
    <source>
        <dbReference type="ARBA" id="ARBA00004725"/>
    </source>
</evidence>
<dbReference type="GO" id="GO:0005737">
    <property type="term" value="C:cytoplasm"/>
    <property type="evidence" value="ECO:0007669"/>
    <property type="project" value="InterPro"/>
</dbReference>